<dbReference type="EMBL" id="CM026426">
    <property type="protein sequence ID" value="KAG0572611.1"/>
    <property type="molecule type" value="Genomic_DNA"/>
</dbReference>
<dbReference type="GO" id="GO:0051287">
    <property type="term" value="F:NAD binding"/>
    <property type="evidence" value="ECO:0007669"/>
    <property type="project" value="InterPro"/>
</dbReference>
<evidence type="ECO:0000256" key="1">
    <source>
        <dbReference type="ARBA" id="ARBA00023002"/>
    </source>
</evidence>
<dbReference type="GO" id="GO:0004399">
    <property type="term" value="F:histidinol dehydrogenase activity"/>
    <property type="evidence" value="ECO:0007669"/>
    <property type="project" value="TreeGrafter"/>
</dbReference>
<evidence type="ECO:0000313" key="3">
    <source>
        <dbReference type="Proteomes" id="UP000822688"/>
    </source>
</evidence>
<sequence>MKLKYVQFEVHESYFLSEAEYGPDSQVVLVVVRVDVDITSVMHQVERQCRELLRDTIATKVLSHSYIVVVQDIITLIS</sequence>
<keyword evidence="1" id="KW-0560">Oxidoreductase</keyword>
<reference evidence="2" key="1">
    <citation type="submission" date="2020-06" db="EMBL/GenBank/DDBJ databases">
        <title>WGS assembly of Ceratodon purpureus strain R40.</title>
        <authorList>
            <person name="Carey S.B."/>
            <person name="Jenkins J."/>
            <person name="Shu S."/>
            <person name="Lovell J.T."/>
            <person name="Sreedasyam A."/>
            <person name="Maumus F."/>
            <person name="Tiley G.P."/>
            <person name="Fernandez-Pozo N."/>
            <person name="Barry K."/>
            <person name="Chen C."/>
            <person name="Wang M."/>
            <person name="Lipzen A."/>
            <person name="Daum C."/>
            <person name="Saski C.A."/>
            <person name="Payton A.C."/>
            <person name="Mcbreen J.C."/>
            <person name="Conrad R.E."/>
            <person name="Kollar L.M."/>
            <person name="Olsson S."/>
            <person name="Huttunen S."/>
            <person name="Landis J.B."/>
            <person name="Wickett N.J."/>
            <person name="Johnson M.G."/>
            <person name="Rensing S.A."/>
            <person name="Grimwood J."/>
            <person name="Schmutz J."/>
            <person name="Mcdaniel S.F."/>
        </authorList>
    </citation>
    <scope>NUCLEOTIDE SEQUENCE</scope>
    <source>
        <strain evidence="2">R40</strain>
    </source>
</reference>
<dbReference type="Gene3D" id="3.40.50.1980">
    <property type="entry name" value="Nitrogenase molybdenum iron protein domain"/>
    <property type="match status" value="1"/>
</dbReference>
<dbReference type="Pfam" id="PF00815">
    <property type="entry name" value="Histidinol_dh"/>
    <property type="match status" value="1"/>
</dbReference>
<protein>
    <submittedName>
        <fullName evidence="2">Uncharacterized protein</fullName>
    </submittedName>
</protein>
<dbReference type="InterPro" id="IPR012131">
    <property type="entry name" value="Hstdl_DH"/>
</dbReference>
<dbReference type="GO" id="GO:0009570">
    <property type="term" value="C:chloroplast stroma"/>
    <property type="evidence" value="ECO:0007669"/>
    <property type="project" value="TreeGrafter"/>
</dbReference>
<organism evidence="2 3">
    <name type="scientific">Ceratodon purpureus</name>
    <name type="common">Fire moss</name>
    <name type="synonym">Dicranum purpureum</name>
    <dbReference type="NCBI Taxonomy" id="3225"/>
    <lineage>
        <taxon>Eukaryota</taxon>
        <taxon>Viridiplantae</taxon>
        <taxon>Streptophyta</taxon>
        <taxon>Embryophyta</taxon>
        <taxon>Bryophyta</taxon>
        <taxon>Bryophytina</taxon>
        <taxon>Bryopsida</taxon>
        <taxon>Dicranidae</taxon>
        <taxon>Pseudoditrichales</taxon>
        <taxon>Ditrichaceae</taxon>
        <taxon>Ceratodon</taxon>
    </lineage>
</organism>
<dbReference type="GO" id="GO:0046872">
    <property type="term" value="F:metal ion binding"/>
    <property type="evidence" value="ECO:0007669"/>
    <property type="project" value="InterPro"/>
</dbReference>
<dbReference type="AlphaFoldDB" id="A0A8T0HP90"/>
<dbReference type="GO" id="GO:0005829">
    <property type="term" value="C:cytosol"/>
    <property type="evidence" value="ECO:0007669"/>
    <property type="project" value="TreeGrafter"/>
</dbReference>
<dbReference type="Proteomes" id="UP000822688">
    <property type="component" value="Chromosome V"/>
</dbReference>
<accession>A0A8T0HP90</accession>
<evidence type="ECO:0000313" key="2">
    <source>
        <dbReference type="EMBL" id="KAG0572611.1"/>
    </source>
</evidence>
<dbReference type="PANTHER" id="PTHR21256:SF2">
    <property type="entry name" value="HISTIDINE BIOSYNTHESIS TRIFUNCTIONAL PROTEIN"/>
    <property type="match status" value="1"/>
</dbReference>
<keyword evidence="3" id="KW-1185">Reference proteome</keyword>
<gene>
    <name evidence="2" type="ORF">KC19_VG110200</name>
</gene>
<dbReference type="PANTHER" id="PTHR21256">
    <property type="entry name" value="HISTIDINOL DEHYDROGENASE HDH"/>
    <property type="match status" value="1"/>
</dbReference>
<proteinExistence type="predicted"/>
<dbReference type="GO" id="GO:0000105">
    <property type="term" value="P:L-histidine biosynthetic process"/>
    <property type="evidence" value="ECO:0007669"/>
    <property type="project" value="TreeGrafter"/>
</dbReference>
<name>A0A8T0HP90_CERPU</name>
<comment type="caution">
    <text evidence="2">The sequence shown here is derived from an EMBL/GenBank/DDBJ whole genome shotgun (WGS) entry which is preliminary data.</text>
</comment>